<feature type="domain" description="Peptidase M60" evidence="1">
    <location>
        <begin position="161"/>
        <end position="331"/>
    </location>
</feature>
<evidence type="ECO:0000313" key="2">
    <source>
        <dbReference type="Proteomes" id="UP000695023"/>
    </source>
</evidence>
<keyword evidence="2" id="KW-1185">Reference proteome</keyword>
<dbReference type="InterPro" id="IPR035423">
    <property type="entry name" value="M60-like_N"/>
</dbReference>
<name>A0A9Y3RXH5_9CICH</name>
<dbReference type="Pfam" id="PF17291">
    <property type="entry name" value="M60-like_N"/>
    <property type="match status" value="1"/>
</dbReference>
<evidence type="ECO:0000259" key="1">
    <source>
        <dbReference type="PROSITE" id="PS51723"/>
    </source>
</evidence>
<organism evidence="2 3">
    <name type="scientific">Pundamilia nyererei</name>
    <dbReference type="NCBI Taxonomy" id="303518"/>
    <lineage>
        <taxon>Eukaryota</taxon>
        <taxon>Metazoa</taxon>
        <taxon>Chordata</taxon>
        <taxon>Craniata</taxon>
        <taxon>Vertebrata</taxon>
        <taxon>Euteleostomi</taxon>
        <taxon>Actinopterygii</taxon>
        <taxon>Neopterygii</taxon>
        <taxon>Teleostei</taxon>
        <taxon>Neoteleostei</taxon>
        <taxon>Acanthomorphata</taxon>
        <taxon>Ovalentaria</taxon>
        <taxon>Cichlomorphae</taxon>
        <taxon>Cichliformes</taxon>
        <taxon>Cichlidae</taxon>
        <taxon>African cichlids</taxon>
        <taxon>Pseudocrenilabrinae</taxon>
        <taxon>Haplochromini</taxon>
        <taxon>Pundamilia</taxon>
    </lineage>
</organism>
<dbReference type="Gene3D" id="1.10.390.30">
    <property type="entry name" value="Peptidase M60, enhancin-like domain 3"/>
    <property type="match status" value="1"/>
</dbReference>
<reference evidence="3" key="1">
    <citation type="submission" date="2025-08" db="UniProtKB">
        <authorList>
            <consortium name="RefSeq"/>
        </authorList>
    </citation>
    <scope>IDENTIFICATION</scope>
</reference>
<dbReference type="GO" id="GO:0090314">
    <property type="term" value="P:positive regulation of protein targeting to membrane"/>
    <property type="evidence" value="ECO:0007669"/>
    <property type="project" value="TreeGrafter"/>
</dbReference>
<dbReference type="AlphaFoldDB" id="A0A9Y3RXH5"/>
<dbReference type="InterPro" id="IPR051244">
    <property type="entry name" value="TCAF"/>
</dbReference>
<dbReference type="GeneID" id="102209627"/>
<gene>
    <name evidence="3" type="primary">LOC102209627</name>
</gene>
<dbReference type="Pfam" id="PF13402">
    <property type="entry name" value="Peptidase_M60"/>
    <property type="match status" value="1"/>
</dbReference>
<feature type="non-terminal residue" evidence="3">
    <location>
        <position position="1"/>
    </location>
</feature>
<dbReference type="RefSeq" id="XP_005751784.1">
    <property type="nucleotide sequence ID" value="XM_005751727.1"/>
</dbReference>
<sequence>NKILNQMGLSLLGETIRAGTYKASVPSWPIKDTYHFRHLLHRFAAHVTTGVELSKHEEGCLKKLGNDCDAYLRTNAHGCFYYTQVLAALTDMLKRSGLPQVSDSCPAKTPKDHLLLSLGSPVYEFCLNPEALLPYLIKDRPLMPDVYNHRLKIDVTTADGEEWISTGLYLSPGMSTYMVMPTEIINKEWKIQIGCQTDDLHDKDELKRPPRVHERFPVTSEMMHVSNLWGGLIYLVAPPNTQVKGLEIIVQKALQEKFGWDAFKKVFAAYHHMRDFPDDNDTKMNLYAETFSQTVGMNLTGFFKAWGWPIKTATEEKLSQLPPWNDHPMIQ</sequence>
<accession>A0A9Y3RXH5</accession>
<dbReference type="InterPro" id="IPR031161">
    <property type="entry name" value="Peptidase_M60_dom"/>
</dbReference>
<dbReference type="PROSITE" id="PS51723">
    <property type="entry name" value="PEPTIDASE_M60"/>
    <property type="match status" value="1"/>
</dbReference>
<dbReference type="PANTHER" id="PTHR15730">
    <property type="entry name" value="EXPERIMENTAL AUTOIMMUNE PROSTATITIS ANTIGEN 2-RELATED"/>
    <property type="match status" value="1"/>
</dbReference>
<protein>
    <submittedName>
        <fullName evidence="3">TRPM8 channel-associated factor homolog</fullName>
    </submittedName>
</protein>
<dbReference type="GO" id="GO:0044325">
    <property type="term" value="F:transmembrane transporter binding"/>
    <property type="evidence" value="ECO:0007669"/>
    <property type="project" value="TreeGrafter"/>
</dbReference>
<dbReference type="GO" id="GO:0005886">
    <property type="term" value="C:plasma membrane"/>
    <property type="evidence" value="ECO:0007669"/>
    <property type="project" value="TreeGrafter"/>
</dbReference>
<dbReference type="PANTHER" id="PTHR15730:SF5">
    <property type="entry name" value="SI:CH211-210B2.2-RELATED"/>
    <property type="match status" value="1"/>
</dbReference>
<dbReference type="Proteomes" id="UP000695023">
    <property type="component" value="Unplaced"/>
</dbReference>
<evidence type="ECO:0000313" key="3">
    <source>
        <dbReference type="RefSeq" id="XP_005751784.1"/>
    </source>
</evidence>
<proteinExistence type="predicted"/>
<dbReference type="InterPro" id="IPR042279">
    <property type="entry name" value="Pep_M60_3"/>
</dbReference>